<organism evidence="4 5">
    <name type="scientific">Pseudocercospora musae</name>
    <dbReference type="NCBI Taxonomy" id="113226"/>
    <lineage>
        <taxon>Eukaryota</taxon>
        <taxon>Fungi</taxon>
        <taxon>Dikarya</taxon>
        <taxon>Ascomycota</taxon>
        <taxon>Pezizomycotina</taxon>
        <taxon>Dothideomycetes</taxon>
        <taxon>Dothideomycetidae</taxon>
        <taxon>Mycosphaerellales</taxon>
        <taxon>Mycosphaerellaceae</taxon>
        <taxon>Pseudocercospora</taxon>
    </lineage>
</organism>
<dbReference type="EMBL" id="LFZO01000006">
    <property type="protein sequence ID" value="KXT18540.1"/>
    <property type="molecule type" value="Genomic_DNA"/>
</dbReference>
<dbReference type="InterPro" id="IPR013094">
    <property type="entry name" value="AB_hydrolase_3"/>
</dbReference>
<dbReference type="InterPro" id="IPR029058">
    <property type="entry name" value="AB_hydrolase_fold"/>
</dbReference>
<evidence type="ECO:0000256" key="2">
    <source>
        <dbReference type="ARBA" id="ARBA00022801"/>
    </source>
</evidence>
<dbReference type="InterPro" id="IPR002168">
    <property type="entry name" value="Lipase_GDXG_HIS_AS"/>
</dbReference>
<comment type="similarity">
    <text evidence="1">Belongs to the 'GDXG' lipolytic enzyme family.</text>
</comment>
<dbReference type="GO" id="GO:0016787">
    <property type="term" value="F:hydrolase activity"/>
    <property type="evidence" value="ECO:0007669"/>
    <property type="project" value="UniProtKB-KW"/>
</dbReference>
<dbReference type="InterPro" id="IPR050300">
    <property type="entry name" value="GDXG_lipolytic_enzyme"/>
</dbReference>
<proteinExistence type="inferred from homology"/>
<feature type="domain" description="Alpha/beta hydrolase fold-3" evidence="3">
    <location>
        <begin position="73"/>
        <end position="276"/>
    </location>
</feature>
<evidence type="ECO:0000313" key="4">
    <source>
        <dbReference type="EMBL" id="KXT18540.1"/>
    </source>
</evidence>
<dbReference type="STRING" id="113226.A0A139IV74"/>
<reference evidence="4 5" key="1">
    <citation type="submission" date="2015-07" db="EMBL/GenBank/DDBJ databases">
        <title>Comparative genomics of the Sigatoka disease complex on banana suggests a link between parallel evolutionary changes in Pseudocercospora fijiensis and Pseudocercospora eumusae and increased virulence on the banana host.</title>
        <authorList>
            <person name="Chang T.-C."/>
            <person name="Salvucci A."/>
            <person name="Crous P.W."/>
            <person name="Stergiopoulos I."/>
        </authorList>
    </citation>
    <scope>NUCLEOTIDE SEQUENCE [LARGE SCALE GENOMIC DNA]</scope>
    <source>
        <strain evidence="4 5">CBS 116634</strain>
    </source>
</reference>
<dbReference type="SUPFAM" id="SSF53474">
    <property type="entry name" value="alpha/beta-Hydrolases"/>
    <property type="match status" value="1"/>
</dbReference>
<sequence length="303" mass="32560">MSPSKESGALRALFQIISAQFPQGDNPALERVVYEQVHQAASEAPGVSYKSTIVAGRPAIWIRPEGASPKHALLYMHGGGYSFGSTQSHRKMSAHLAKACNTPALSIDYRLTPEHPFPAPLDDCVNAYKHLLDQGIPAQNIAIAGDSCGGCLSAAVPLAAIQRGLPVPGAAISMSPLYDQTASGPTFDSNEANDVLNTKFFVNKLADRYTKDDKELRKNPLVSPLFAPDVSGFPPTWISAAGYDMLLSDAQAFAEKLEKAGVEVVLKVHDQQQHVFEFMAGKAPEADMSIRDIGAWTRKKIGS</sequence>
<dbReference type="PANTHER" id="PTHR48081:SF8">
    <property type="entry name" value="ALPHA_BETA HYDROLASE FOLD-3 DOMAIN-CONTAINING PROTEIN-RELATED"/>
    <property type="match status" value="1"/>
</dbReference>
<keyword evidence="2" id="KW-0378">Hydrolase</keyword>
<protein>
    <recommendedName>
        <fullName evidence="3">Alpha/beta hydrolase fold-3 domain-containing protein</fullName>
    </recommendedName>
</protein>
<dbReference type="Proteomes" id="UP000073492">
    <property type="component" value="Unassembled WGS sequence"/>
</dbReference>
<dbReference type="Pfam" id="PF07859">
    <property type="entry name" value="Abhydrolase_3"/>
    <property type="match status" value="1"/>
</dbReference>
<name>A0A139IV74_9PEZI</name>
<evidence type="ECO:0000313" key="5">
    <source>
        <dbReference type="Proteomes" id="UP000073492"/>
    </source>
</evidence>
<keyword evidence="5" id="KW-1185">Reference proteome</keyword>
<evidence type="ECO:0000259" key="3">
    <source>
        <dbReference type="Pfam" id="PF07859"/>
    </source>
</evidence>
<evidence type="ECO:0000256" key="1">
    <source>
        <dbReference type="ARBA" id="ARBA00010515"/>
    </source>
</evidence>
<dbReference type="PROSITE" id="PS01173">
    <property type="entry name" value="LIPASE_GDXG_HIS"/>
    <property type="match status" value="1"/>
</dbReference>
<comment type="caution">
    <text evidence="4">The sequence shown here is derived from an EMBL/GenBank/DDBJ whole genome shotgun (WGS) entry which is preliminary data.</text>
</comment>
<gene>
    <name evidence="4" type="ORF">AC579_2279</name>
</gene>
<accession>A0A139IV74</accession>
<dbReference type="AlphaFoldDB" id="A0A139IV74"/>
<dbReference type="Gene3D" id="3.40.50.1820">
    <property type="entry name" value="alpha/beta hydrolase"/>
    <property type="match status" value="1"/>
</dbReference>
<dbReference type="OrthoDB" id="408631at2759"/>
<dbReference type="PANTHER" id="PTHR48081">
    <property type="entry name" value="AB HYDROLASE SUPERFAMILY PROTEIN C4A8.06C"/>
    <property type="match status" value="1"/>
</dbReference>